<keyword evidence="4" id="KW-0808">Transferase</keyword>
<keyword evidence="6 13" id="KW-0418">Kinase</keyword>
<comment type="catalytic activity">
    <reaction evidence="1">
        <text>ATP + protein L-histidine = ADP + protein N-phospho-L-histidine.</text>
        <dbReference type="EC" id="2.7.13.3"/>
    </reaction>
</comment>
<keyword evidence="9" id="KW-0175">Coiled coil</keyword>
<dbReference type="InterPro" id="IPR036890">
    <property type="entry name" value="HATPase_C_sf"/>
</dbReference>
<keyword evidence="7" id="KW-0067">ATP-binding</keyword>
<evidence type="ECO:0000256" key="9">
    <source>
        <dbReference type="SAM" id="Coils"/>
    </source>
</evidence>
<sequence>MFPRSWPRAVRVILSGIVVLVMMSTGLLVTVSTAMTNPEYIDSATDEPTTLGAIMIGVAMLALLTLPFYRRAPLVPMIAGTVVALLLRLDPFVLAVGLAVWVVRAKRRWHWAVAAAGFAVILICAGLHLYALTGWPDPDYQRTGQILVAVVTVLCLGLVLGISLGVRQRRSARTAEAHARAAEHSNEALTEQLTRQQERQILAREVHDTLASDLSGLSLHVGGLEKAAQSTGDPRLGHELRTTRHYADRALTNLRTLLTSLREGDASDAAPAPSPRGVADLQTLFAEAAATGVDVRPFVLVDGFSTAPDALQHAVRRITGEALTNVLRHSSDRTAEVSLTGAEGQGIELRVTNRVAQGSGFTGGSGTGLVGVEERARALGGSAEPRQDGDRFTLTVRLPWPAPDASEPPGGVSTTPAR</sequence>
<feature type="transmembrane region" description="Helical" evidence="11">
    <location>
        <begin position="144"/>
        <end position="166"/>
    </location>
</feature>
<dbReference type="EC" id="2.7.13.3" evidence="2"/>
<comment type="caution">
    <text evidence="13">The sequence shown here is derived from an EMBL/GenBank/DDBJ whole genome shotgun (WGS) entry which is preliminary data.</text>
</comment>
<keyword evidence="5" id="KW-0547">Nucleotide-binding</keyword>
<evidence type="ECO:0000256" key="8">
    <source>
        <dbReference type="ARBA" id="ARBA00023012"/>
    </source>
</evidence>
<gene>
    <name evidence="13" type="ORF">GCM10010529_12030</name>
</gene>
<dbReference type="PANTHER" id="PTHR24421">
    <property type="entry name" value="NITRATE/NITRITE SENSOR PROTEIN NARX-RELATED"/>
    <property type="match status" value="1"/>
</dbReference>
<evidence type="ECO:0000256" key="1">
    <source>
        <dbReference type="ARBA" id="ARBA00000085"/>
    </source>
</evidence>
<dbReference type="PANTHER" id="PTHR24421:SF10">
    <property type="entry name" value="NITRATE_NITRITE SENSOR PROTEIN NARQ"/>
    <property type="match status" value="1"/>
</dbReference>
<feature type="domain" description="Signal transduction histidine kinase subgroup 3 dimerisation and phosphoacceptor" evidence="12">
    <location>
        <begin position="198"/>
        <end position="265"/>
    </location>
</feature>
<keyword evidence="14" id="KW-1185">Reference proteome</keyword>
<dbReference type="Gene3D" id="1.20.5.1930">
    <property type="match status" value="1"/>
</dbReference>
<dbReference type="Proteomes" id="UP001500236">
    <property type="component" value="Unassembled WGS sequence"/>
</dbReference>
<evidence type="ECO:0000256" key="10">
    <source>
        <dbReference type="SAM" id="MobiDB-lite"/>
    </source>
</evidence>
<feature type="transmembrane region" description="Helical" evidence="11">
    <location>
        <begin position="51"/>
        <end position="69"/>
    </location>
</feature>
<evidence type="ECO:0000256" key="7">
    <source>
        <dbReference type="ARBA" id="ARBA00022840"/>
    </source>
</evidence>
<evidence type="ECO:0000256" key="2">
    <source>
        <dbReference type="ARBA" id="ARBA00012438"/>
    </source>
</evidence>
<reference evidence="14" key="1">
    <citation type="journal article" date="2019" name="Int. J. Syst. Evol. Microbiol.">
        <title>The Global Catalogue of Microorganisms (GCM) 10K type strain sequencing project: providing services to taxonomists for standard genome sequencing and annotation.</title>
        <authorList>
            <consortium name="The Broad Institute Genomics Platform"/>
            <consortium name="The Broad Institute Genome Sequencing Center for Infectious Disease"/>
            <person name="Wu L."/>
            <person name="Ma J."/>
        </authorList>
    </citation>
    <scope>NUCLEOTIDE SEQUENCE [LARGE SCALE GENOMIC DNA]</scope>
    <source>
        <strain evidence="14">JCM 14309</strain>
    </source>
</reference>
<feature type="transmembrane region" description="Helical" evidence="11">
    <location>
        <begin position="109"/>
        <end position="132"/>
    </location>
</feature>
<dbReference type="InterPro" id="IPR011712">
    <property type="entry name" value="Sig_transdc_His_kin_sub3_dim/P"/>
</dbReference>
<keyword evidence="11" id="KW-0812">Transmembrane</keyword>
<proteinExistence type="predicted"/>
<evidence type="ECO:0000256" key="6">
    <source>
        <dbReference type="ARBA" id="ARBA00022777"/>
    </source>
</evidence>
<dbReference type="GO" id="GO:0016301">
    <property type="term" value="F:kinase activity"/>
    <property type="evidence" value="ECO:0007669"/>
    <property type="project" value="UniProtKB-KW"/>
</dbReference>
<dbReference type="Gene3D" id="3.30.565.10">
    <property type="entry name" value="Histidine kinase-like ATPase, C-terminal domain"/>
    <property type="match status" value="1"/>
</dbReference>
<keyword evidence="8" id="KW-0902">Two-component regulatory system</keyword>
<evidence type="ECO:0000256" key="3">
    <source>
        <dbReference type="ARBA" id="ARBA00022553"/>
    </source>
</evidence>
<protein>
    <recommendedName>
        <fullName evidence="2">histidine kinase</fullName>
        <ecNumber evidence="2">2.7.13.3</ecNumber>
    </recommendedName>
</protein>
<dbReference type="EMBL" id="BAAAVT010000006">
    <property type="protein sequence ID" value="GAA3059935.1"/>
    <property type="molecule type" value="Genomic_DNA"/>
</dbReference>
<feature type="region of interest" description="Disordered" evidence="10">
    <location>
        <begin position="398"/>
        <end position="418"/>
    </location>
</feature>
<keyword evidence="11" id="KW-0472">Membrane</keyword>
<name>A0ABP6LVC1_9MICC</name>
<evidence type="ECO:0000256" key="5">
    <source>
        <dbReference type="ARBA" id="ARBA00022741"/>
    </source>
</evidence>
<evidence type="ECO:0000259" key="12">
    <source>
        <dbReference type="Pfam" id="PF07730"/>
    </source>
</evidence>
<organism evidence="13 14">
    <name type="scientific">Nesterenkonia aethiopica</name>
    <dbReference type="NCBI Taxonomy" id="269144"/>
    <lineage>
        <taxon>Bacteria</taxon>
        <taxon>Bacillati</taxon>
        <taxon>Actinomycetota</taxon>
        <taxon>Actinomycetes</taxon>
        <taxon>Micrococcales</taxon>
        <taxon>Micrococcaceae</taxon>
        <taxon>Nesterenkonia</taxon>
    </lineage>
</organism>
<dbReference type="Pfam" id="PF07730">
    <property type="entry name" value="HisKA_3"/>
    <property type="match status" value="1"/>
</dbReference>
<feature type="coiled-coil region" evidence="9">
    <location>
        <begin position="172"/>
        <end position="199"/>
    </location>
</feature>
<evidence type="ECO:0000256" key="4">
    <source>
        <dbReference type="ARBA" id="ARBA00022679"/>
    </source>
</evidence>
<dbReference type="RefSeq" id="WP_344682001.1">
    <property type="nucleotide sequence ID" value="NZ_BAAAVT010000006.1"/>
</dbReference>
<keyword evidence="3" id="KW-0597">Phosphoprotein</keyword>
<evidence type="ECO:0000313" key="14">
    <source>
        <dbReference type="Proteomes" id="UP001500236"/>
    </source>
</evidence>
<evidence type="ECO:0000313" key="13">
    <source>
        <dbReference type="EMBL" id="GAA3059935.1"/>
    </source>
</evidence>
<dbReference type="SUPFAM" id="SSF55874">
    <property type="entry name" value="ATPase domain of HSP90 chaperone/DNA topoisomerase II/histidine kinase"/>
    <property type="match status" value="1"/>
</dbReference>
<evidence type="ECO:0000256" key="11">
    <source>
        <dbReference type="SAM" id="Phobius"/>
    </source>
</evidence>
<keyword evidence="11" id="KW-1133">Transmembrane helix</keyword>
<dbReference type="InterPro" id="IPR050482">
    <property type="entry name" value="Sensor_HK_TwoCompSys"/>
</dbReference>
<feature type="transmembrane region" description="Helical" evidence="11">
    <location>
        <begin position="12"/>
        <end position="31"/>
    </location>
</feature>
<accession>A0ABP6LVC1</accession>